<evidence type="ECO:0000313" key="5">
    <source>
        <dbReference type="Proteomes" id="UP000639403"/>
    </source>
</evidence>
<feature type="region of interest" description="Disordered" evidence="1">
    <location>
        <begin position="329"/>
        <end position="357"/>
    </location>
</feature>
<gene>
    <name evidence="4" type="ORF">IEO21_09453</name>
</gene>
<dbReference type="AlphaFoldDB" id="A0A8H7NUH1"/>
<reference evidence="4" key="2">
    <citation type="journal article" name="Front. Microbiol.">
        <title>Degradative Capacity of Two Strains of Rhodonia placenta: From Phenotype to Genotype.</title>
        <authorList>
            <person name="Kolle M."/>
            <person name="Horta M.A.C."/>
            <person name="Nowrousian M."/>
            <person name="Ohm R.A."/>
            <person name="Benz J.P."/>
            <person name="Pilgard A."/>
        </authorList>
    </citation>
    <scope>NUCLEOTIDE SEQUENCE</scope>
    <source>
        <strain evidence="4">FPRL280</strain>
    </source>
</reference>
<evidence type="ECO:0000256" key="2">
    <source>
        <dbReference type="SAM" id="SignalP"/>
    </source>
</evidence>
<proteinExistence type="predicted"/>
<evidence type="ECO:0000259" key="3">
    <source>
        <dbReference type="Pfam" id="PF21671"/>
    </source>
</evidence>
<evidence type="ECO:0000313" key="4">
    <source>
        <dbReference type="EMBL" id="KAF9804262.1"/>
    </source>
</evidence>
<dbReference type="Proteomes" id="UP000639403">
    <property type="component" value="Unassembled WGS sequence"/>
</dbReference>
<reference evidence="4" key="1">
    <citation type="submission" date="2020-11" db="EMBL/GenBank/DDBJ databases">
        <authorList>
            <person name="Koelle M."/>
            <person name="Horta M.A.C."/>
            <person name="Nowrousian M."/>
            <person name="Ohm R.A."/>
            <person name="Benz P."/>
            <person name="Pilgard A."/>
        </authorList>
    </citation>
    <scope>NUCLEOTIDE SEQUENCE</scope>
    <source>
        <strain evidence="4">FPRL280</strain>
    </source>
</reference>
<protein>
    <recommendedName>
        <fullName evidence="3">Protein CPL1-like domain-containing protein</fullName>
    </recommendedName>
</protein>
<feature type="domain" description="Protein CPL1-like" evidence="3">
    <location>
        <begin position="262"/>
        <end position="323"/>
    </location>
</feature>
<dbReference type="Pfam" id="PF21671">
    <property type="entry name" value="CPL1-like"/>
    <property type="match status" value="1"/>
</dbReference>
<name>A0A8H7NUH1_9APHY</name>
<accession>A0A8H7NUH1</accession>
<feature type="chain" id="PRO_5034273039" description="Protein CPL1-like domain-containing protein" evidence="2">
    <location>
        <begin position="27"/>
        <end position="378"/>
    </location>
</feature>
<sequence>MRFQLARLAALATYTLALFHVPVTSAHPRRNALTVKSHAAISRHVDVPPPSPGHFALHQRHAPRSLLDVCAYIDLDVLEDLGINLGIPLGAILDLDVCLCLSLFPLVLETDVQLAALIPLLGINRLTEILTLAINEAPGSQHCTCPDNSEPHCTKDDPCGWHCKPPYVKKDGQCVCPAPYTECNGKCGSWPHGCGSSVPRALAADPHTAVASLADAQLTCKSYETVCGVYGGSSRSFECLDVDTALESCMSVLLITLQHRDADILSGGSCMIQNPFIPSTNGSSYGIDCTTIVGANDVACVGGKCTVTSCADGYRVNDDSDGCEAIEVPTESSDDVDDIRSSPARMLKKRAPESGEPVSVDDLIKDLLAQAVKDSLPY</sequence>
<comment type="caution">
    <text evidence="4">The sequence shown here is derived from an EMBL/GenBank/DDBJ whole genome shotgun (WGS) entry which is preliminary data.</text>
</comment>
<evidence type="ECO:0000256" key="1">
    <source>
        <dbReference type="SAM" id="MobiDB-lite"/>
    </source>
</evidence>
<organism evidence="4 5">
    <name type="scientific">Rhodonia placenta</name>
    <dbReference type="NCBI Taxonomy" id="104341"/>
    <lineage>
        <taxon>Eukaryota</taxon>
        <taxon>Fungi</taxon>
        <taxon>Dikarya</taxon>
        <taxon>Basidiomycota</taxon>
        <taxon>Agaricomycotina</taxon>
        <taxon>Agaricomycetes</taxon>
        <taxon>Polyporales</taxon>
        <taxon>Adustoporiaceae</taxon>
        <taxon>Rhodonia</taxon>
    </lineage>
</organism>
<dbReference type="InterPro" id="IPR048661">
    <property type="entry name" value="CPL1-like"/>
</dbReference>
<keyword evidence="2" id="KW-0732">Signal</keyword>
<dbReference type="EMBL" id="JADOXO010000454">
    <property type="protein sequence ID" value="KAF9804262.1"/>
    <property type="molecule type" value="Genomic_DNA"/>
</dbReference>
<feature type="signal peptide" evidence="2">
    <location>
        <begin position="1"/>
        <end position="26"/>
    </location>
</feature>